<dbReference type="InterPro" id="IPR052196">
    <property type="entry name" value="Bact_Kbp"/>
</dbReference>
<dbReference type="PROSITE" id="PS51782">
    <property type="entry name" value="LYSM"/>
    <property type="match status" value="1"/>
</dbReference>
<dbReference type="RefSeq" id="WP_066341372.1">
    <property type="nucleotide sequence ID" value="NZ_JAXOJX010000039.1"/>
</dbReference>
<proteinExistence type="predicted"/>
<dbReference type="SUPFAM" id="SSF54106">
    <property type="entry name" value="LysM domain"/>
    <property type="match status" value="1"/>
</dbReference>
<dbReference type="CDD" id="cd00118">
    <property type="entry name" value="LysM"/>
    <property type="match status" value="1"/>
</dbReference>
<dbReference type="EMBL" id="JAXOJX010000039">
    <property type="protein sequence ID" value="MDZ5459154.1"/>
    <property type="molecule type" value="Genomic_DNA"/>
</dbReference>
<organism evidence="2 3">
    <name type="scientific">Azohydromonas lata</name>
    <dbReference type="NCBI Taxonomy" id="45677"/>
    <lineage>
        <taxon>Bacteria</taxon>
        <taxon>Pseudomonadati</taxon>
        <taxon>Pseudomonadota</taxon>
        <taxon>Betaproteobacteria</taxon>
        <taxon>Burkholderiales</taxon>
        <taxon>Sphaerotilaceae</taxon>
        <taxon>Azohydromonas</taxon>
    </lineage>
</organism>
<dbReference type="Pfam" id="PF01476">
    <property type="entry name" value="LysM"/>
    <property type="match status" value="1"/>
</dbReference>
<evidence type="ECO:0000313" key="3">
    <source>
        <dbReference type="Proteomes" id="UP001293718"/>
    </source>
</evidence>
<dbReference type="PANTHER" id="PTHR34700">
    <property type="entry name" value="POTASSIUM BINDING PROTEIN KBP"/>
    <property type="match status" value="1"/>
</dbReference>
<comment type="caution">
    <text evidence="2">The sequence shown here is derived from an EMBL/GenBank/DDBJ whole genome shotgun (WGS) entry which is preliminary data.</text>
</comment>
<feature type="domain" description="LysM" evidence="1">
    <location>
        <begin position="124"/>
        <end position="173"/>
    </location>
</feature>
<keyword evidence="3" id="KW-1185">Reference proteome</keyword>
<dbReference type="SMART" id="SM00257">
    <property type="entry name" value="LysM"/>
    <property type="match status" value="1"/>
</dbReference>
<protein>
    <submittedName>
        <fullName evidence="2">Peptidoglycan-binding protein LysM</fullName>
    </submittedName>
</protein>
<dbReference type="NCBIfam" id="NF008399">
    <property type="entry name" value="PRK11198.1"/>
    <property type="match status" value="1"/>
</dbReference>
<dbReference type="InterPro" id="IPR036779">
    <property type="entry name" value="LysM_dom_sf"/>
</dbReference>
<evidence type="ECO:0000313" key="2">
    <source>
        <dbReference type="EMBL" id="MDZ5459154.1"/>
    </source>
</evidence>
<sequence>MGLINFVKEAGEKLFHRGGDDKAAAAAAPAAAPTQADVAALNQQAGDAIEHYVQQLGLQVQNLQVTFDGATSTATVAGQAPDQATKEKVLLACGNVQHVAAVTDQLTVAGAPQAAASPEQQPAQFHTVASGDNLSKISAKYYGSANDYMRIFEANKPMLSDPNKIYPGQVLRIPAKA</sequence>
<name>A0ABU5IJV8_9BURK</name>
<accession>A0ABU5IJV8</accession>
<gene>
    <name evidence="2" type="primary">lysM</name>
    <name evidence="2" type="ORF">SM757_21480</name>
</gene>
<dbReference type="InterPro" id="IPR018392">
    <property type="entry name" value="LysM"/>
</dbReference>
<dbReference type="PANTHER" id="PTHR34700:SF8">
    <property type="entry name" value="POTASSIUM BINDING PROTEIN KBP"/>
    <property type="match status" value="1"/>
</dbReference>
<reference evidence="2 3" key="1">
    <citation type="submission" date="2023-11" db="EMBL/GenBank/DDBJ databases">
        <title>Draft genome of Azohydromonas lata strain H1 (DSM1123), a polyhydroxyalkanoate producer.</title>
        <authorList>
            <person name="Traversa D."/>
            <person name="D'Addabbo P."/>
            <person name="Pazzani C."/>
            <person name="Manzari C."/>
            <person name="Chiara M."/>
            <person name="Scrascia M."/>
        </authorList>
    </citation>
    <scope>NUCLEOTIDE SEQUENCE [LARGE SCALE GENOMIC DNA]</scope>
    <source>
        <strain evidence="2 3">H1</strain>
    </source>
</reference>
<dbReference type="Proteomes" id="UP001293718">
    <property type="component" value="Unassembled WGS sequence"/>
</dbReference>
<dbReference type="Gene3D" id="3.10.350.10">
    <property type="entry name" value="LysM domain"/>
    <property type="match status" value="1"/>
</dbReference>
<evidence type="ECO:0000259" key="1">
    <source>
        <dbReference type="PROSITE" id="PS51782"/>
    </source>
</evidence>